<dbReference type="EMBL" id="JAFNJU010000006">
    <property type="protein sequence ID" value="MBO1265168.1"/>
    <property type="molecule type" value="Genomic_DNA"/>
</dbReference>
<keyword evidence="1 4" id="KW-0560">Oxidoreductase</keyword>
<evidence type="ECO:0000256" key="1">
    <source>
        <dbReference type="ARBA" id="ARBA00023002"/>
    </source>
</evidence>
<dbReference type="NCBIfam" id="TIGR02518">
    <property type="entry name" value="EutH_ACDH"/>
    <property type="match status" value="1"/>
</dbReference>
<proteinExistence type="predicted"/>
<dbReference type="AlphaFoldDB" id="A0A939KJH8"/>
<reference evidence="4" key="1">
    <citation type="submission" date="2021-03" db="EMBL/GenBank/DDBJ databases">
        <title>Proteiniclasticum marinus sp. nov., isolated from tidal flat sediment.</title>
        <authorList>
            <person name="Namirimu T."/>
            <person name="Yang J.-A."/>
            <person name="Yang S.-H."/>
            <person name="Kim Y.-J."/>
            <person name="Kwon K.K."/>
        </authorList>
    </citation>
    <scope>NUCLEOTIDE SEQUENCE</scope>
    <source>
        <strain evidence="4">SCR006</strain>
    </source>
</reference>
<evidence type="ECO:0000313" key="5">
    <source>
        <dbReference type="Proteomes" id="UP000664218"/>
    </source>
</evidence>
<feature type="coiled-coil region" evidence="2">
    <location>
        <begin position="14"/>
        <end position="60"/>
    </location>
</feature>
<accession>A0A939KJH8</accession>
<dbReference type="RefSeq" id="WP_207599688.1">
    <property type="nucleotide sequence ID" value="NZ_JAFNJU010000006.1"/>
</dbReference>
<feature type="domain" description="Aldehyde dehydrogenase" evidence="3">
    <location>
        <begin position="10"/>
        <end position="274"/>
    </location>
</feature>
<organism evidence="4 5">
    <name type="scientific">Proteiniclasticum aestuarii</name>
    <dbReference type="NCBI Taxonomy" id="2817862"/>
    <lineage>
        <taxon>Bacteria</taxon>
        <taxon>Bacillati</taxon>
        <taxon>Bacillota</taxon>
        <taxon>Clostridia</taxon>
        <taxon>Eubacteriales</taxon>
        <taxon>Clostridiaceae</taxon>
        <taxon>Proteiniclasticum</taxon>
    </lineage>
</organism>
<keyword evidence="5" id="KW-1185">Reference proteome</keyword>
<dbReference type="InterPro" id="IPR016161">
    <property type="entry name" value="Ald_DH/histidinol_DH"/>
</dbReference>
<sequence length="491" mass="53058">MTTLDRDLASLQEMRDLVRKAKAAQKEYKNCSQEKIDQVVKALAMRMERESENLAKLAVEETGYGNVPDKTVKNLVASKLLYESIKDMKTVGFINEDDEKKIYEIGVPVGVIAGLVPSTNPTSTAIYKAIIALKAGNAIVLSPHPAAKGCILESVKGMRAVLVEEGVPEDLIACISIPTMEATDGLMKHDDVNLILATGGSAMVKAAYSSGTPALGVGPGNVPVFVERTADLPLAAKRIVQGKSFDNGTICASEQALVVEGAVFEPMLKELKKQGCYFLNAEEKALMDKLVQKPHGTLNTRIVGKSAVEIAAMAGIKVPEDTKVILAEEKGVGKEFPFSREKLSPLLALYVEPDWQRACEKCIEILEYGGEGHSLGIHSNNEKIIREFALRKPASRILVNTSTTHGAVGATTNLMPALTLGCGAIGGSATSDNINPMHLIDIRRMAYGVREVEDVVDLSETLIGKEGPEENRDYDLEQVVRKILSEMIQSK</sequence>
<evidence type="ECO:0000313" key="4">
    <source>
        <dbReference type="EMBL" id="MBO1265168.1"/>
    </source>
</evidence>
<dbReference type="InterPro" id="IPR016163">
    <property type="entry name" value="Ald_DH_C"/>
</dbReference>
<dbReference type="GO" id="GO:0008774">
    <property type="term" value="F:acetaldehyde dehydrogenase (acetylating) activity"/>
    <property type="evidence" value="ECO:0007669"/>
    <property type="project" value="UniProtKB-EC"/>
</dbReference>
<protein>
    <submittedName>
        <fullName evidence="4">Acetaldehyde dehydrogenase (Acetylating)</fullName>
        <ecNumber evidence="4">1.2.1.10</ecNumber>
    </submittedName>
</protein>
<gene>
    <name evidence="4" type="ORF">J3A84_09030</name>
</gene>
<keyword evidence="2" id="KW-0175">Coiled coil</keyword>
<comment type="caution">
    <text evidence="4">The sequence shown here is derived from an EMBL/GenBank/DDBJ whole genome shotgun (WGS) entry which is preliminary data.</text>
</comment>
<name>A0A939KJH8_9CLOT</name>
<dbReference type="PANTHER" id="PTHR11699">
    <property type="entry name" value="ALDEHYDE DEHYDROGENASE-RELATED"/>
    <property type="match status" value="1"/>
</dbReference>
<dbReference type="InterPro" id="IPR015590">
    <property type="entry name" value="Aldehyde_DH_dom"/>
</dbReference>
<evidence type="ECO:0000256" key="2">
    <source>
        <dbReference type="SAM" id="Coils"/>
    </source>
</evidence>
<dbReference type="InterPro" id="IPR016162">
    <property type="entry name" value="Ald_DH_N"/>
</dbReference>
<dbReference type="EC" id="1.2.1.10" evidence="4"/>
<dbReference type="Gene3D" id="3.40.309.10">
    <property type="entry name" value="Aldehyde Dehydrogenase, Chain A, domain 2"/>
    <property type="match status" value="1"/>
</dbReference>
<dbReference type="SUPFAM" id="SSF53720">
    <property type="entry name" value="ALDH-like"/>
    <property type="match status" value="1"/>
</dbReference>
<dbReference type="CDD" id="cd07122">
    <property type="entry name" value="ALDH_F20_ACDH"/>
    <property type="match status" value="1"/>
</dbReference>
<dbReference type="InterPro" id="IPR013357">
    <property type="entry name" value="Acetaldehyde_DH_acetylating"/>
</dbReference>
<evidence type="ECO:0000259" key="3">
    <source>
        <dbReference type="Pfam" id="PF00171"/>
    </source>
</evidence>
<dbReference type="Gene3D" id="3.40.605.10">
    <property type="entry name" value="Aldehyde Dehydrogenase, Chain A, domain 1"/>
    <property type="match status" value="1"/>
</dbReference>
<dbReference type="Proteomes" id="UP000664218">
    <property type="component" value="Unassembled WGS sequence"/>
</dbReference>
<dbReference type="Pfam" id="PF00171">
    <property type="entry name" value="Aldedh"/>
    <property type="match status" value="1"/>
</dbReference>